<organism evidence="1 2">
    <name type="scientific">Terrihabitans soli</name>
    <dbReference type="NCBI Taxonomy" id="708113"/>
    <lineage>
        <taxon>Bacteria</taxon>
        <taxon>Pseudomonadati</taxon>
        <taxon>Pseudomonadota</taxon>
        <taxon>Alphaproteobacteria</taxon>
        <taxon>Hyphomicrobiales</taxon>
        <taxon>Terrihabitans</taxon>
    </lineage>
</organism>
<evidence type="ECO:0000313" key="2">
    <source>
        <dbReference type="Proteomes" id="UP000515317"/>
    </source>
</evidence>
<name>A0A6S6QTQ4_9HYPH</name>
<protein>
    <submittedName>
        <fullName evidence="1">Uncharacterized protein</fullName>
    </submittedName>
</protein>
<sequence>MSKDMTPTTRAQLDDETRAWIAYYNAQAKLFAELAAGTASSEQVRNYRAQEKSWREKARALLPVAAE</sequence>
<accession>A0A6S6QTQ4</accession>
<dbReference type="Proteomes" id="UP000515317">
    <property type="component" value="Chromosome"/>
</dbReference>
<dbReference type="EMBL" id="AP023361">
    <property type="protein sequence ID" value="BCJ90642.1"/>
    <property type="molecule type" value="Genomic_DNA"/>
</dbReference>
<dbReference type="RefSeq" id="WP_222877261.1">
    <property type="nucleotide sequence ID" value="NZ_AP023361.1"/>
</dbReference>
<proteinExistence type="predicted"/>
<reference evidence="1 2" key="1">
    <citation type="submission" date="2020-08" db="EMBL/GenBank/DDBJ databases">
        <title>Genome sequence of Rhizobiales bacterium strain IZ6.</title>
        <authorList>
            <person name="Nakai R."/>
            <person name="Naganuma T."/>
        </authorList>
    </citation>
    <scope>NUCLEOTIDE SEQUENCE [LARGE SCALE GENOMIC DNA]</scope>
    <source>
        <strain evidence="1 2">IZ6</strain>
    </source>
</reference>
<keyword evidence="2" id="KW-1185">Reference proteome</keyword>
<gene>
    <name evidence="1" type="ORF">IZ6_13770</name>
</gene>
<dbReference type="AlphaFoldDB" id="A0A6S6QTQ4"/>
<dbReference type="KEGG" id="tso:IZ6_13770"/>
<evidence type="ECO:0000313" key="1">
    <source>
        <dbReference type="EMBL" id="BCJ90642.1"/>
    </source>
</evidence>